<gene>
    <name evidence="3" type="ORF">BN874_2020002</name>
</gene>
<reference evidence="3 4" key="1">
    <citation type="journal article" date="2014" name="ISME J.">
        <title>Candidatus Competibacter-lineage genomes retrieved from metagenomes reveal functional metabolic diversity.</title>
        <authorList>
            <person name="McIlroy S.J."/>
            <person name="Albertsen M."/>
            <person name="Andresen E.K."/>
            <person name="Saunders A.M."/>
            <person name="Kristiansen R."/>
            <person name="Stokholm-Bjerregaard M."/>
            <person name="Nielsen K.L."/>
            <person name="Nielsen P.H."/>
        </authorList>
    </citation>
    <scope>NUCLEOTIDE SEQUENCE [LARGE SCALE GENOMIC DNA]</scope>
    <source>
        <strain evidence="3 4">Run_B_J11</strain>
    </source>
</reference>
<dbReference type="InterPro" id="IPR000917">
    <property type="entry name" value="Sulfatase_N"/>
</dbReference>
<dbReference type="RefSeq" id="WP_081756268.1">
    <property type="nucleotide sequence ID" value="NZ_CBTK010000116.1"/>
</dbReference>
<dbReference type="Proteomes" id="UP000019184">
    <property type="component" value="Unassembled WGS sequence"/>
</dbReference>
<dbReference type="InterPro" id="IPR052701">
    <property type="entry name" value="GAG_Ulvan_Degrading_Sulfatases"/>
</dbReference>
<evidence type="ECO:0000313" key="4">
    <source>
        <dbReference type="Proteomes" id="UP000019184"/>
    </source>
</evidence>
<dbReference type="AlphaFoldDB" id="A0A7U7J3B4"/>
<proteinExistence type="predicted"/>
<accession>A0A7U7J3B4</accession>
<feature type="signal peptide" evidence="1">
    <location>
        <begin position="1"/>
        <end position="37"/>
    </location>
</feature>
<keyword evidence="4" id="KW-1185">Reference proteome</keyword>
<dbReference type="EMBL" id="CBTK010000116">
    <property type="protein sequence ID" value="CDH45059.1"/>
    <property type="molecule type" value="Genomic_DNA"/>
</dbReference>
<dbReference type="SUPFAM" id="SSF53649">
    <property type="entry name" value="Alkaline phosphatase-like"/>
    <property type="match status" value="1"/>
</dbReference>
<name>A0A7U7J3B4_9GAMM</name>
<dbReference type="PANTHER" id="PTHR43751:SF2">
    <property type="entry name" value="SULFATASE N-TERMINAL DOMAIN-CONTAINING PROTEIN"/>
    <property type="match status" value="1"/>
</dbReference>
<dbReference type="Pfam" id="PF14707">
    <property type="entry name" value="Sulfatase_C"/>
    <property type="match status" value="1"/>
</dbReference>
<organism evidence="3 4">
    <name type="scientific">Candidatus Contendobacter odensis Run_B_J11</name>
    <dbReference type="NCBI Taxonomy" id="1400861"/>
    <lineage>
        <taxon>Bacteria</taxon>
        <taxon>Pseudomonadati</taxon>
        <taxon>Pseudomonadota</taxon>
        <taxon>Gammaproteobacteria</taxon>
        <taxon>Candidatus Competibacteraceae</taxon>
        <taxon>Candidatus Contendibacter</taxon>
    </lineage>
</organism>
<protein>
    <submittedName>
        <fullName evidence="3">Arylsulfatase</fullName>
    </submittedName>
</protein>
<dbReference type="Gene3D" id="3.30.1120.10">
    <property type="match status" value="1"/>
</dbReference>
<dbReference type="PANTHER" id="PTHR43751">
    <property type="entry name" value="SULFATASE"/>
    <property type="match status" value="1"/>
</dbReference>
<keyword evidence="1" id="KW-0732">Signal</keyword>
<sequence>MHIKKPSFLKSPFTTGLKIACAVLALTAGLAAGSVQAAYTGATSATSAAGGKKPNIIIIWGDDIGYWNVSAYNRGAMGYKTPNIDRIAKEGALFTDWYGQQSCTAGRSAFITGQSPFRTGLLKVGLPGAKEGLQARDVTIAQLLKAQGYMTAQFGKNHLGDADETLPTMHGFDEFFGTLYHLNASQEPEHPDYFKDPAMIKKFATRGVLHTWANPDGTQKIEDAGPLTIKRMETIDEEVTQLSLDYLEKAKKADKPFFLWWNSTRMHIWTHLKKDSQGKTGLGIYADGMVEHDAQVGQLLDKLKELGLDDNTIVMYSTDNGAESFSWPDGGTTPYRGEKAENWEGGYRVPTAIRWPGVIQPGTINNDIYSHEDMLPTLLAAAGVPDVKEQLLKGMKVGDKTFKVHLDGYNITDALAGKTPDPRHEFFYFNDDGSLVALRYDPWKVVFAEQRAEGFEVWQEPFVQLRLPKLFNLRSDPFERADHTIGYPQWRIDHLFVMVPAQQYVEQFLATFKEFPPSQKAGSFSLDQILESLTKGAGDK</sequence>
<dbReference type="CDD" id="cd16142">
    <property type="entry name" value="ARS_like"/>
    <property type="match status" value="1"/>
</dbReference>
<feature type="domain" description="Sulfatase N-terminal" evidence="2">
    <location>
        <begin position="54"/>
        <end position="384"/>
    </location>
</feature>
<evidence type="ECO:0000259" key="2">
    <source>
        <dbReference type="Pfam" id="PF00884"/>
    </source>
</evidence>
<evidence type="ECO:0000313" key="3">
    <source>
        <dbReference type="EMBL" id="CDH45059.1"/>
    </source>
</evidence>
<dbReference type="Gene3D" id="3.40.720.10">
    <property type="entry name" value="Alkaline Phosphatase, subunit A"/>
    <property type="match status" value="1"/>
</dbReference>
<feature type="chain" id="PRO_5031345440" evidence="1">
    <location>
        <begin position="38"/>
        <end position="540"/>
    </location>
</feature>
<comment type="caution">
    <text evidence="3">The sequence shown here is derived from an EMBL/GenBank/DDBJ whole genome shotgun (WGS) entry which is preliminary data.</text>
</comment>
<dbReference type="Pfam" id="PF00884">
    <property type="entry name" value="Sulfatase"/>
    <property type="match status" value="1"/>
</dbReference>
<evidence type="ECO:0000256" key="1">
    <source>
        <dbReference type="SAM" id="SignalP"/>
    </source>
</evidence>
<dbReference type="OrthoDB" id="9803751at2"/>
<dbReference type="InterPro" id="IPR017850">
    <property type="entry name" value="Alkaline_phosphatase_core_sf"/>
</dbReference>